<evidence type="ECO:0000259" key="6">
    <source>
        <dbReference type="PROSITE" id="PS50009"/>
    </source>
</evidence>
<dbReference type="CDD" id="cd10337">
    <property type="entry name" value="SH2_BCAR3"/>
    <property type="match status" value="1"/>
</dbReference>
<evidence type="ECO:0000313" key="8">
    <source>
        <dbReference type="Proteomes" id="UP000288716"/>
    </source>
</evidence>
<dbReference type="FunFam" id="1.10.840.10:FF:000015">
    <property type="entry name" value="Uncharacterized protein, isoform A"/>
    <property type="match status" value="1"/>
</dbReference>
<dbReference type="InterPro" id="IPR036964">
    <property type="entry name" value="RASGEF_cat_dom_sf"/>
</dbReference>
<dbReference type="GO" id="GO:0007264">
    <property type="term" value="P:small GTPase-mediated signal transduction"/>
    <property type="evidence" value="ECO:0007669"/>
    <property type="project" value="InterPro"/>
</dbReference>
<dbReference type="Gene3D" id="1.10.840.10">
    <property type="entry name" value="Ras guanine-nucleotide exchange factors catalytic domain"/>
    <property type="match status" value="1"/>
</dbReference>
<keyword evidence="8" id="KW-1185">Reference proteome</keyword>
<dbReference type="Gene3D" id="3.30.505.10">
    <property type="entry name" value="SH2 domain"/>
    <property type="match status" value="1"/>
</dbReference>
<keyword evidence="2" id="KW-0344">Guanine-nucleotide releasing factor</keyword>
<evidence type="ECO:0000256" key="1">
    <source>
        <dbReference type="ARBA" id="ARBA00022999"/>
    </source>
</evidence>
<dbReference type="PANTHER" id="PTHR14247:SF8">
    <property type="entry name" value="RAS-GEF DOMAIN-CONTAINING PROTEIN"/>
    <property type="match status" value="1"/>
</dbReference>
<dbReference type="InterPro" id="IPR036860">
    <property type="entry name" value="SH2_dom_sf"/>
</dbReference>
<dbReference type="InterPro" id="IPR044102">
    <property type="entry name" value="SH2_SHEP1/BCAR3/NSP1"/>
</dbReference>
<dbReference type="InterPro" id="IPR023578">
    <property type="entry name" value="Ras_GEF_dom_sf"/>
</dbReference>
<dbReference type="Pfam" id="PF00017">
    <property type="entry name" value="SH2"/>
    <property type="match status" value="1"/>
</dbReference>
<dbReference type="PRINTS" id="PR00401">
    <property type="entry name" value="SH2DOMAIN"/>
</dbReference>
<sequence length="595" mass="67952">MAAFDAIKEEYRKELSAELALDSSDLRSHAWYHGTIPRVRAEQLVLKDGDFLIRDCSSRPGDYVLSCRFAGAPLHFVINKVVLQPYTVYERIQYTFEEDSFDTVPDLVTFYVGNRRPISAASGAVISRPINRTMPLTFYAAKYFSKSECTPAVKVNRDTSSPKSPSLYRYQGLITCDRPASRSSIGSINEEPPPKPHRDSRIRFFPSLSKTEPIYINCNDTTEDSTDSAFVSDSSRKNSGEKKCSRENSLHNIPVHAVPLLHPSSCINPQNYFTFLLTKDNKPLEVAAVNKMRKVLLETGARILANHITKCDLDFIKHLDKQSDFGLGVKSGLELLTLPQGSAYREDVLDRAECFKYFVALTLLVCQEENERVLVLDKWIQIAVEIKTALGNLMAFHNIMAALALPQITRLHQTWLNLRQKFTKNAVTYESKLRPTLKAMIECNEPLAPNTTFPHILTLVRIIRQHYAFMDEINLETNQEQILEKYKSFTFGFPWETTSSDFGLQQLFSHLESGRQIVVQCNLFKRNSEIVLDSIFFEELLLDMFTTEFHRRFLWGFRGSVAESCERYSKFEQVLTLLSVKCESIESSLFCAIII</sequence>
<evidence type="ECO:0000256" key="4">
    <source>
        <dbReference type="SAM" id="MobiDB-lite"/>
    </source>
</evidence>
<dbReference type="VEuPathDB" id="VectorBase:LDEU000930"/>
<dbReference type="STRING" id="299467.A0A443SUA9"/>
<comment type="caution">
    <text evidence="7">The sequence shown here is derived from an EMBL/GenBank/DDBJ whole genome shotgun (WGS) entry which is preliminary data.</text>
</comment>
<dbReference type="PANTHER" id="PTHR14247">
    <property type="entry name" value="BREAST CANCER ANTI-ESTROGEN RESISTANCE PROTEIN 3 HOMOLOG-LIKE PROTEIN"/>
    <property type="match status" value="1"/>
</dbReference>
<dbReference type="AlphaFoldDB" id="A0A443SUA9"/>
<organism evidence="7 8">
    <name type="scientific">Leptotrombidium deliense</name>
    <dbReference type="NCBI Taxonomy" id="299467"/>
    <lineage>
        <taxon>Eukaryota</taxon>
        <taxon>Metazoa</taxon>
        <taxon>Ecdysozoa</taxon>
        <taxon>Arthropoda</taxon>
        <taxon>Chelicerata</taxon>
        <taxon>Arachnida</taxon>
        <taxon>Acari</taxon>
        <taxon>Acariformes</taxon>
        <taxon>Trombidiformes</taxon>
        <taxon>Prostigmata</taxon>
        <taxon>Anystina</taxon>
        <taxon>Parasitengona</taxon>
        <taxon>Trombiculoidea</taxon>
        <taxon>Trombiculidae</taxon>
        <taxon>Leptotrombidium</taxon>
    </lineage>
</organism>
<dbReference type="SMART" id="SM00252">
    <property type="entry name" value="SH2"/>
    <property type="match status" value="1"/>
</dbReference>
<feature type="domain" description="SH2" evidence="5">
    <location>
        <begin position="31"/>
        <end position="130"/>
    </location>
</feature>
<feature type="region of interest" description="Disordered" evidence="4">
    <location>
        <begin position="179"/>
        <end position="201"/>
    </location>
</feature>
<dbReference type="PROSITE" id="PS50001">
    <property type="entry name" value="SH2"/>
    <property type="match status" value="1"/>
</dbReference>
<dbReference type="SMART" id="SM00147">
    <property type="entry name" value="RasGEF"/>
    <property type="match status" value="1"/>
</dbReference>
<dbReference type="Proteomes" id="UP000288716">
    <property type="component" value="Unassembled WGS sequence"/>
</dbReference>
<dbReference type="GO" id="GO:0005085">
    <property type="term" value="F:guanyl-nucleotide exchange factor activity"/>
    <property type="evidence" value="ECO:0007669"/>
    <property type="project" value="UniProtKB-KW"/>
</dbReference>
<feature type="compositionally biased region" description="Basic and acidic residues" evidence="4">
    <location>
        <begin position="192"/>
        <end position="201"/>
    </location>
</feature>
<dbReference type="GO" id="GO:0001784">
    <property type="term" value="F:phosphotyrosine residue binding"/>
    <property type="evidence" value="ECO:0007669"/>
    <property type="project" value="InterPro"/>
</dbReference>
<evidence type="ECO:0000313" key="7">
    <source>
        <dbReference type="EMBL" id="RWS31108.1"/>
    </source>
</evidence>
<keyword evidence="1 3" id="KW-0727">SH2 domain</keyword>
<feature type="domain" description="Ras-GEF" evidence="6">
    <location>
        <begin position="300"/>
        <end position="540"/>
    </location>
</feature>
<proteinExistence type="predicted"/>
<dbReference type="SUPFAM" id="SSF55550">
    <property type="entry name" value="SH2 domain"/>
    <property type="match status" value="1"/>
</dbReference>
<accession>A0A443SUA9</accession>
<gene>
    <name evidence="7" type="ORF">B4U80_04437</name>
</gene>
<feature type="region of interest" description="Disordered" evidence="4">
    <location>
        <begin position="224"/>
        <end position="245"/>
    </location>
</feature>
<feature type="compositionally biased region" description="Basic and acidic residues" evidence="4">
    <location>
        <begin position="234"/>
        <end position="245"/>
    </location>
</feature>
<dbReference type="InterPro" id="IPR051853">
    <property type="entry name" value="SH2-Ras-GEF_adapter"/>
</dbReference>
<dbReference type="FunFam" id="3.30.505.10:FF:000013">
    <property type="entry name" value="SH2 domain-containing protein 3C isoform X1"/>
    <property type="match status" value="1"/>
</dbReference>
<dbReference type="OrthoDB" id="2412973at2759"/>
<evidence type="ECO:0000256" key="2">
    <source>
        <dbReference type="PROSITE-ProRule" id="PRU00168"/>
    </source>
</evidence>
<dbReference type="Pfam" id="PF00617">
    <property type="entry name" value="RasGEF"/>
    <property type="match status" value="1"/>
</dbReference>
<dbReference type="InterPro" id="IPR001895">
    <property type="entry name" value="RASGEF_cat_dom"/>
</dbReference>
<evidence type="ECO:0000259" key="5">
    <source>
        <dbReference type="PROSITE" id="PS50001"/>
    </source>
</evidence>
<name>A0A443SUA9_9ACAR</name>
<dbReference type="PROSITE" id="PS50009">
    <property type="entry name" value="RASGEF_CAT"/>
    <property type="match status" value="1"/>
</dbReference>
<dbReference type="SUPFAM" id="SSF48366">
    <property type="entry name" value="Ras GEF"/>
    <property type="match status" value="1"/>
</dbReference>
<reference evidence="7 8" key="1">
    <citation type="journal article" date="2018" name="Gigascience">
        <title>Genomes of trombidid mites reveal novel predicted allergens and laterally-transferred genes associated with secondary metabolism.</title>
        <authorList>
            <person name="Dong X."/>
            <person name="Chaisiri K."/>
            <person name="Xia D."/>
            <person name="Armstrong S.D."/>
            <person name="Fang Y."/>
            <person name="Donnelly M.J."/>
            <person name="Kadowaki T."/>
            <person name="McGarry J.W."/>
            <person name="Darby A.C."/>
            <person name="Makepeace B.L."/>
        </authorList>
    </citation>
    <scope>NUCLEOTIDE SEQUENCE [LARGE SCALE GENOMIC DNA]</scope>
    <source>
        <strain evidence="7">UoL-UT</strain>
    </source>
</reference>
<dbReference type="InterPro" id="IPR000980">
    <property type="entry name" value="SH2"/>
</dbReference>
<dbReference type="EMBL" id="NCKV01000270">
    <property type="protein sequence ID" value="RWS31108.1"/>
    <property type="molecule type" value="Genomic_DNA"/>
</dbReference>
<evidence type="ECO:0000256" key="3">
    <source>
        <dbReference type="PROSITE-ProRule" id="PRU00191"/>
    </source>
</evidence>
<protein>
    <submittedName>
        <fullName evidence="7">Breast cancer anti-estrogen resistance protein 3-like protein</fullName>
    </submittedName>
</protein>